<dbReference type="AlphaFoldDB" id="A0A0D6NLF2"/>
<dbReference type="InterPro" id="IPR049625">
    <property type="entry name" value="Glyco_transf_61_cat"/>
</dbReference>
<proteinExistence type="predicted"/>
<reference evidence="2 3" key="1">
    <citation type="submission" date="2012-11" db="EMBL/GenBank/DDBJ databases">
        <title>Whole genome sequence of Acetobacter orientalis 21F-2.</title>
        <authorList>
            <person name="Azuma Y."/>
            <person name="Higashiura N."/>
            <person name="Hirakawa H."/>
            <person name="Matsushita K."/>
        </authorList>
    </citation>
    <scope>NUCLEOTIDE SEQUENCE [LARGE SCALE GENOMIC DNA]</scope>
    <source>
        <strain evidence="2 3">21F-2</strain>
    </source>
</reference>
<evidence type="ECO:0000259" key="1">
    <source>
        <dbReference type="Pfam" id="PF04577"/>
    </source>
</evidence>
<dbReference type="STRING" id="1231341.Abor_022_010"/>
<dbReference type="Pfam" id="PF04577">
    <property type="entry name" value="Glyco_transf_61"/>
    <property type="match status" value="1"/>
</dbReference>
<accession>A0A0D6NLF2</accession>
<feature type="domain" description="Glycosyltransferase 61 catalytic" evidence="1">
    <location>
        <begin position="131"/>
        <end position="303"/>
    </location>
</feature>
<evidence type="ECO:0000313" key="2">
    <source>
        <dbReference type="EMBL" id="GAN66433.1"/>
    </source>
</evidence>
<dbReference type="Proteomes" id="UP000032670">
    <property type="component" value="Unassembled WGS sequence"/>
</dbReference>
<keyword evidence="3" id="KW-1185">Reference proteome</keyword>
<dbReference type="GO" id="GO:0016757">
    <property type="term" value="F:glycosyltransferase activity"/>
    <property type="evidence" value="ECO:0007669"/>
    <property type="project" value="InterPro"/>
</dbReference>
<dbReference type="EMBL" id="BAMX01000022">
    <property type="protein sequence ID" value="GAN66433.1"/>
    <property type="molecule type" value="Genomic_DNA"/>
</dbReference>
<gene>
    <name evidence="2" type="ORF">Abor_022_010</name>
</gene>
<comment type="caution">
    <text evidence="2">The sequence shown here is derived from an EMBL/GenBank/DDBJ whole genome shotgun (WGS) entry which is preliminary data.</text>
</comment>
<sequence length="373" mass="42836">MNMVNITKHALLEMPFYSIDRQLGHSFIPLSQTTDLLDHEITAFFGAVNQDVGRSIVENTAGSPVGIYNAKNVCITFDGYLFKNNSFLATDGLNLREAGRPVLAHFLENIITETFIHDPCVLLYGPGWTTWGHWTIEFFTRIYLLERLGTRSEEIKWIIPAQCPDFVHFFLKKFGITPDNIIKFEHTKEYLHCQSLIIPTNLTCGMSCHPLMSDYIVWLKTKLKLPTLPDITQKIYLSRQKLTSTRRIINATEIENIVTDFGYTIFYPEKMTIDEQIKTYSKSVSIFSEYGSASHNSIFAPRSAFIGCLRDNKRSVGFIQSALCKAAQQKMCYIFGREEINYPESSYYINPNDLRDSLVFADQKIKQSLFNLF</sequence>
<name>A0A0D6NLF2_9PROT</name>
<protein>
    <recommendedName>
        <fullName evidence="1">Glycosyltransferase 61 catalytic domain-containing protein</fullName>
    </recommendedName>
</protein>
<evidence type="ECO:0000313" key="3">
    <source>
        <dbReference type="Proteomes" id="UP000032670"/>
    </source>
</evidence>
<organism evidence="2 3">
    <name type="scientific">Acetobacter orientalis</name>
    <dbReference type="NCBI Taxonomy" id="146474"/>
    <lineage>
        <taxon>Bacteria</taxon>
        <taxon>Pseudomonadati</taxon>
        <taxon>Pseudomonadota</taxon>
        <taxon>Alphaproteobacteria</taxon>
        <taxon>Acetobacterales</taxon>
        <taxon>Acetobacteraceae</taxon>
        <taxon>Acetobacter</taxon>
    </lineage>
</organism>